<keyword evidence="3" id="KW-0862">Zinc</keyword>
<dbReference type="GO" id="GO:0005829">
    <property type="term" value="C:cytosol"/>
    <property type="evidence" value="ECO:0007669"/>
    <property type="project" value="TreeGrafter"/>
</dbReference>
<dbReference type="PANTHER" id="PTHR22789:SF8">
    <property type="entry name" value="L-RIBULOSE-5-PHOSPHATE 4-EPIMERASE SGBE"/>
    <property type="match status" value="1"/>
</dbReference>
<dbReference type="GO" id="GO:0016853">
    <property type="term" value="F:isomerase activity"/>
    <property type="evidence" value="ECO:0007669"/>
    <property type="project" value="UniProtKB-KW"/>
</dbReference>
<dbReference type="InterPro" id="IPR050197">
    <property type="entry name" value="Aldolase_class_II_sugar_metab"/>
</dbReference>
<proteinExistence type="predicted"/>
<dbReference type="SMART" id="SM01007">
    <property type="entry name" value="Aldolase_II"/>
    <property type="match status" value="1"/>
</dbReference>
<evidence type="ECO:0000259" key="6">
    <source>
        <dbReference type="SMART" id="SM01007"/>
    </source>
</evidence>
<gene>
    <name evidence="7" type="ORF">METZ01_LOCUS393678</name>
</gene>
<dbReference type="GO" id="GO:0016832">
    <property type="term" value="F:aldehyde-lyase activity"/>
    <property type="evidence" value="ECO:0007669"/>
    <property type="project" value="TreeGrafter"/>
</dbReference>
<organism evidence="7">
    <name type="scientific">marine metagenome</name>
    <dbReference type="NCBI Taxonomy" id="408172"/>
    <lineage>
        <taxon>unclassified sequences</taxon>
        <taxon>metagenomes</taxon>
        <taxon>ecological metagenomes</taxon>
    </lineage>
</organism>
<sequence>MENTEFFKTMKIKVLEKNNELILLGLVIGTFGNASAKEGSSMLIKPSGVDLSLISKNDISVVEINSGKLLSGKSPSSDTPTHLELYRSFPQLGGITHTHSPYATAWAQAGNSIPCLGTTHADYWRGEIPVTRPMTDKEIYGDYEKETGKVIVETIKKVCVEPLECPGILVMSHGPFTWWETIEEAVKNAEILEYIAKLSWLTHQLNPSIPAIPPSLHSRHFSRKHGPQSYYGQ</sequence>
<dbReference type="EMBL" id="UINC01148755">
    <property type="protein sequence ID" value="SVD40824.1"/>
    <property type="molecule type" value="Genomic_DNA"/>
</dbReference>
<dbReference type="Pfam" id="PF00596">
    <property type="entry name" value="Aldolase_II"/>
    <property type="match status" value="1"/>
</dbReference>
<evidence type="ECO:0000256" key="4">
    <source>
        <dbReference type="ARBA" id="ARBA00023235"/>
    </source>
</evidence>
<dbReference type="NCBIfam" id="NF006047">
    <property type="entry name" value="PRK08193.1"/>
    <property type="match status" value="1"/>
</dbReference>
<dbReference type="GO" id="GO:0046872">
    <property type="term" value="F:metal ion binding"/>
    <property type="evidence" value="ECO:0007669"/>
    <property type="project" value="UniProtKB-KW"/>
</dbReference>
<evidence type="ECO:0000256" key="1">
    <source>
        <dbReference type="ARBA" id="ARBA00001947"/>
    </source>
</evidence>
<protein>
    <recommendedName>
        <fullName evidence="6">Class II aldolase/adducin N-terminal domain-containing protein</fullName>
    </recommendedName>
</protein>
<evidence type="ECO:0000256" key="3">
    <source>
        <dbReference type="ARBA" id="ARBA00022833"/>
    </source>
</evidence>
<dbReference type="AlphaFoldDB" id="A0A382V2W3"/>
<keyword evidence="4" id="KW-0413">Isomerase</keyword>
<feature type="domain" description="Class II aldolase/adducin N-terminal" evidence="6">
    <location>
        <begin position="12"/>
        <end position="200"/>
    </location>
</feature>
<dbReference type="SUPFAM" id="SSF53639">
    <property type="entry name" value="AraD/HMP-PK domain-like"/>
    <property type="match status" value="1"/>
</dbReference>
<evidence type="ECO:0000256" key="2">
    <source>
        <dbReference type="ARBA" id="ARBA00022723"/>
    </source>
</evidence>
<dbReference type="InterPro" id="IPR001303">
    <property type="entry name" value="Aldolase_II/adducin_N"/>
</dbReference>
<reference evidence="7" key="1">
    <citation type="submission" date="2018-05" db="EMBL/GenBank/DDBJ databases">
        <authorList>
            <person name="Lanie J.A."/>
            <person name="Ng W.-L."/>
            <person name="Kazmierczak K.M."/>
            <person name="Andrzejewski T.M."/>
            <person name="Davidsen T.M."/>
            <person name="Wayne K.J."/>
            <person name="Tettelin H."/>
            <person name="Glass J.I."/>
            <person name="Rusch D."/>
            <person name="Podicherti R."/>
            <person name="Tsui H.-C.T."/>
            <person name="Winkler M.E."/>
        </authorList>
    </citation>
    <scope>NUCLEOTIDE SEQUENCE</scope>
</reference>
<keyword evidence="5" id="KW-0119">Carbohydrate metabolism</keyword>
<name>A0A382V2W3_9ZZZZ</name>
<dbReference type="GO" id="GO:0019323">
    <property type="term" value="P:pentose catabolic process"/>
    <property type="evidence" value="ECO:0007669"/>
    <property type="project" value="TreeGrafter"/>
</dbReference>
<accession>A0A382V2W3</accession>
<keyword evidence="2" id="KW-0479">Metal-binding</keyword>
<comment type="cofactor">
    <cofactor evidence="1">
        <name>Zn(2+)</name>
        <dbReference type="ChEBI" id="CHEBI:29105"/>
    </cofactor>
</comment>
<evidence type="ECO:0000256" key="5">
    <source>
        <dbReference type="ARBA" id="ARBA00023277"/>
    </source>
</evidence>
<dbReference type="FunFam" id="3.40.225.10:FF:000001">
    <property type="entry name" value="L-ribulose-5-phosphate 4-epimerase UlaF"/>
    <property type="match status" value="1"/>
</dbReference>
<dbReference type="Gene3D" id="3.40.225.10">
    <property type="entry name" value="Class II aldolase/adducin N-terminal domain"/>
    <property type="match status" value="1"/>
</dbReference>
<dbReference type="PANTHER" id="PTHR22789">
    <property type="entry name" value="FUCULOSE PHOSPHATE ALDOLASE"/>
    <property type="match status" value="1"/>
</dbReference>
<dbReference type="InterPro" id="IPR036409">
    <property type="entry name" value="Aldolase_II/adducin_N_sf"/>
</dbReference>
<evidence type="ECO:0000313" key="7">
    <source>
        <dbReference type="EMBL" id="SVD40824.1"/>
    </source>
</evidence>